<evidence type="ECO:0000313" key="1">
    <source>
        <dbReference type="EMBL" id="JAA84756.1"/>
    </source>
</evidence>
<proteinExistence type="predicted"/>
<dbReference type="EMBL" id="GAIX01007804">
    <property type="protein sequence ID" value="JAA84756.1"/>
    <property type="molecule type" value="Transcribed_RNA"/>
</dbReference>
<reference evidence="1" key="2">
    <citation type="submission" date="2013-05" db="EMBL/GenBank/DDBJ databases">
        <authorList>
            <person name="Carter J.-M."/>
            <person name="Baker S.C."/>
            <person name="Pink R."/>
            <person name="Carter D.R.F."/>
            <person name="Collins A."/>
            <person name="Tomlin J."/>
            <person name="Gibbs M."/>
            <person name="Breuker C.J."/>
        </authorList>
    </citation>
    <scope>NUCLEOTIDE SEQUENCE</scope>
    <source>
        <tissue evidence="1">Ovary</tissue>
    </source>
</reference>
<sequence length="71" mass="8479">MSRFHVRGQVNSAMRRLRQTVGLRSSVDCRSSYRLSRWLHSFSMSPFDCRNVWVKRSLRFRSHNSGWMLSS</sequence>
<name>S4P070_9NEOP</name>
<accession>S4P070</accession>
<dbReference type="AlphaFoldDB" id="S4P070"/>
<reference evidence="1" key="1">
    <citation type="journal article" date="2013" name="BMC Genomics">
        <title>Unscrambling butterfly oogenesis.</title>
        <authorList>
            <person name="Carter J.M."/>
            <person name="Baker S.C."/>
            <person name="Pink R."/>
            <person name="Carter D.R."/>
            <person name="Collins A."/>
            <person name="Tomlin J."/>
            <person name="Gibbs M."/>
            <person name="Breuker C.J."/>
        </authorList>
    </citation>
    <scope>NUCLEOTIDE SEQUENCE</scope>
    <source>
        <tissue evidence="1">Ovary</tissue>
    </source>
</reference>
<organism evidence="1">
    <name type="scientific">Pararge aegeria</name>
    <name type="common">speckled wood butterfly</name>
    <dbReference type="NCBI Taxonomy" id="116150"/>
    <lineage>
        <taxon>Eukaryota</taxon>
        <taxon>Metazoa</taxon>
        <taxon>Ecdysozoa</taxon>
        <taxon>Arthropoda</taxon>
        <taxon>Hexapoda</taxon>
        <taxon>Insecta</taxon>
        <taxon>Pterygota</taxon>
        <taxon>Neoptera</taxon>
        <taxon>Endopterygota</taxon>
        <taxon>Lepidoptera</taxon>
        <taxon>Glossata</taxon>
        <taxon>Ditrysia</taxon>
        <taxon>Papilionoidea</taxon>
        <taxon>Nymphalidae</taxon>
        <taxon>Satyrinae</taxon>
        <taxon>Satyrini</taxon>
        <taxon>Parargina</taxon>
        <taxon>Pararge</taxon>
    </lineage>
</organism>
<protein>
    <submittedName>
        <fullName evidence="1">Uncharacterized protein</fullName>
    </submittedName>
</protein>